<dbReference type="SFLD" id="SFLDG01152">
    <property type="entry name" value="Main.3:_Omega-_and_Tau-like"/>
    <property type="match status" value="1"/>
</dbReference>
<dbReference type="Gene3D" id="1.20.1050.10">
    <property type="match status" value="1"/>
</dbReference>
<keyword evidence="9" id="KW-0472">Membrane</keyword>
<dbReference type="GO" id="GO:0016192">
    <property type="term" value="P:vesicle-mediated transport"/>
    <property type="evidence" value="ECO:0007669"/>
    <property type="project" value="InterPro"/>
</dbReference>
<evidence type="ECO:0000256" key="6">
    <source>
        <dbReference type="ARBA" id="ARBA00022927"/>
    </source>
</evidence>
<feature type="domain" description="GST C-terminal" evidence="14">
    <location>
        <begin position="263"/>
        <end position="395"/>
    </location>
</feature>
<comment type="catalytic activity">
    <reaction evidence="11">
        <text>RX + glutathione = an S-substituted glutathione + a halide anion + H(+)</text>
        <dbReference type="Rhea" id="RHEA:16437"/>
        <dbReference type="ChEBI" id="CHEBI:15378"/>
        <dbReference type="ChEBI" id="CHEBI:16042"/>
        <dbReference type="ChEBI" id="CHEBI:17792"/>
        <dbReference type="ChEBI" id="CHEBI:57925"/>
        <dbReference type="ChEBI" id="CHEBI:90779"/>
        <dbReference type="EC" id="2.5.1.18"/>
    </reaction>
</comment>
<dbReference type="SUPFAM" id="SSF47616">
    <property type="entry name" value="GST C-terminal domain-like"/>
    <property type="match status" value="1"/>
</dbReference>
<dbReference type="PROSITE" id="PS50404">
    <property type="entry name" value="GST_NTER"/>
    <property type="match status" value="1"/>
</dbReference>
<evidence type="ECO:0000256" key="1">
    <source>
        <dbReference type="ARBA" id="ARBA00006108"/>
    </source>
</evidence>
<dbReference type="InterPro" id="IPR010987">
    <property type="entry name" value="Glutathione-S-Trfase_C-like"/>
</dbReference>
<evidence type="ECO:0000256" key="4">
    <source>
        <dbReference type="ARBA" id="ARBA00022679"/>
    </source>
</evidence>
<dbReference type="EC" id="2.5.1.18" evidence="2"/>
<dbReference type="AlphaFoldDB" id="A0AAE1MFN1"/>
<dbReference type="InterPro" id="IPR045073">
    <property type="entry name" value="Omega/Tau-like"/>
</dbReference>
<keyword evidence="16" id="KW-1185">Reference proteome</keyword>
<evidence type="ECO:0000256" key="2">
    <source>
        <dbReference type="ARBA" id="ARBA00012452"/>
    </source>
</evidence>
<dbReference type="PROSITE" id="PS50405">
    <property type="entry name" value="GST_CTER"/>
    <property type="match status" value="1"/>
</dbReference>
<evidence type="ECO:0000259" key="14">
    <source>
        <dbReference type="PROSITE" id="PS50405"/>
    </source>
</evidence>
<feature type="domain" description="GST N-terminal" evidence="13">
    <location>
        <begin position="178"/>
        <end position="257"/>
    </location>
</feature>
<evidence type="ECO:0000313" key="15">
    <source>
        <dbReference type="EMBL" id="KAK4263499.1"/>
    </source>
</evidence>
<dbReference type="EMBL" id="JAWXYG010000009">
    <property type="protein sequence ID" value="KAK4263499.1"/>
    <property type="molecule type" value="Genomic_DNA"/>
</dbReference>
<evidence type="ECO:0000256" key="5">
    <source>
        <dbReference type="ARBA" id="ARBA00022692"/>
    </source>
</evidence>
<dbReference type="Gene3D" id="1.20.58.400">
    <property type="entry name" value="t-snare proteins"/>
    <property type="match status" value="1"/>
</dbReference>
<dbReference type="Pfam" id="PF12352">
    <property type="entry name" value="V-SNARE_C"/>
    <property type="match status" value="1"/>
</dbReference>
<evidence type="ECO:0000256" key="7">
    <source>
        <dbReference type="ARBA" id="ARBA00022989"/>
    </source>
</evidence>
<dbReference type="InterPro" id="IPR004045">
    <property type="entry name" value="Glutathione_S-Trfase_N"/>
</dbReference>
<keyword evidence="8 12" id="KW-0175">Coiled coil</keyword>
<sequence length="399" mass="45306">MSEVFEGYEHQYCDLSANLSRKCGSASLLSDQDQKQQEVAEIKAGLDDAEALIRKMDLEARSLQAGVKATLLAKLREYNSDLNKLKTEFTRLTSPDADHAREDLLEAGMADAHLASADQSERLTKSIERIDESSDQIRESQKVMLETVGVSILDDLHQQRETLLNSHQKKQLMEEKTNQVVLLGIWPSGACARVALALKLKGILYKYVEEDLTNKSELLLKNNPIHKKVPVLLHNDKAIAESLVILEYIEETWSHTPNILPCDPYQRAKVRFWVNYFDQKIRPAINLVFISKAEERKKAIENLNEMIKDFYEGVKKDFGEEFPYCKGKCLGLLDIVVGTNAGNYKVINDALGMEVIHTHINSQFLSWMDALREHPLVKDTLPPHDKFVAKFRGKFGPIN</sequence>
<dbReference type="Pfam" id="PF05008">
    <property type="entry name" value="V-SNARE"/>
    <property type="match status" value="1"/>
</dbReference>
<dbReference type="GO" id="GO:0004364">
    <property type="term" value="F:glutathione transferase activity"/>
    <property type="evidence" value="ECO:0007669"/>
    <property type="project" value="UniProtKB-EC"/>
</dbReference>
<name>A0AAE1MFN1_9FABA</name>
<comment type="caution">
    <text evidence="15">The sequence shown here is derived from an EMBL/GenBank/DDBJ whole genome shotgun (WGS) entry which is preliminary data.</text>
</comment>
<evidence type="ECO:0000256" key="10">
    <source>
        <dbReference type="ARBA" id="ARBA00046280"/>
    </source>
</evidence>
<dbReference type="InterPro" id="IPR038407">
    <property type="entry name" value="v-SNARE_N_sf"/>
</dbReference>
<organism evidence="15 16">
    <name type="scientific">Acacia crassicarpa</name>
    <name type="common">northern wattle</name>
    <dbReference type="NCBI Taxonomy" id="499986"/>
    <lineage>
        <taxon>Eukaryota</taxon>
        <taxon>Viridiplantae</taxon>
        <taxon>Streptophyta</taxon>
        <taxon>Embryophyta</taxon>
        <taxon>Tracheophyta</taxon>
        <taxon>Spermatophyta</taxon>
        <taxon>Magnoliopsida</taxon>
        <taxon>eudicotyledons</taxon>
        <taxon>Gunneridae</taxon>
        <taxon>Pentapetalae</taxon>
        <taxon>rosids</taxon>
        <taxon>fabids</taxon>
        <taxon>Fabales</taxon>
        <taxon>Fabaceae</taxon>
        <taxon>Caesalpinioideae</taxon>
        <taxon>mimosoid clade</taxon>
        <taxon>Acacieae</taxon>
        <taxon>Acacia</taxon>
    </lineage>
</organism>
<dbReference type="SUPFAM" id="SSF47661">
    <property type="entry name" value="t-snare proteins"/>
    <property type="match status" value="1"/>
</dbReference>
<evidence type="ECO:0000256" key="12">
    <source>
        <dbReference type="SAM" id="Coils"/>
    </source>
</evidence>
<dbReference type="Proteomes" id="UP001293593">
    <property type="component" value="Unassembled WGS sequence"/>
</dbReference>
<dbReference type="Gene3D" id="3.40.30.10">
    <property type="entry name" value="Glutaredoxin"/>
    <property type="match status" value="1"/>
</dbReference>
<keyword evidence="4" id="KW-0808">Transferase</keyword>
<dbReference type="GO" id="GO:0016020">
    <property type="term" value="C:membrane"/>
    <property type="evidence" value="ECO:0007669"/>
    <property type="project" value="InterPro"/>
</dbReference>
<gene>
    <name evidence="15" type="ORF">QN277_028898</name>
</gene>
<dbReference type="SUPFAM" id="SSF58038">
    <property type="entry name" value="SNARE fusion complex"/>
    <property type="match status" value="1"/>
</dbReference>
<dbReference type="InterPro" id="IPR007705">
    <property type="entry name" value="Vesicle_trsprt_v-SNARE_N"/>
</dbReference>
<dbReference type="GO" id="GO:0012505">
    <property type="term" value="C:endomembrane system"/>
    <property type="evidence" value="ECO:0007669"/>
    <property type="project" value="UniProtKB-SubCell"/>
</dbReference>
<dbReference type="FunFam" id="3.40.30.10:FF:000014">
    <property type="entry name" value="Tau class glutathione S-transferase"/>
    <property type="match status" value="1"/>
</dbReference>
<dbReference type="SFLD" id="SFLDG00358">
    <property type="entry name" value="Main_(cytGST)"/>
    <property type="match status" value="1"/>
</dbReference>
<dbReference type="InterPro" id="IPR040079">
    <property type="entry name" value="Glutathione_S-Trfase"/>
</dbReference>
<keyword evidence="7" id="KW-1133">Transmembrane helix</keyword>
<evidence type="ECO:0000256" key="9">
    <source>
        <dbReference type="ARBA" id="ARBA00023136"/>
    </source>
</evidence>
<evidence type="ECO:0000256" key="3">
    <source>
        <dbReference type="ARBA" id="ARBA00022448"/>
    </source>
</evidence>
<comment type="similarity">
    <text evidence="1">Belongs to the VTI1 family.</text>
</comment>
<keyword evidence="3" id="KW-0813">Transport</keyword>
<dbReference type="CDD" id="cd03185">
    <property type="entry name" value="GST_C_Tau"/>
    <property type="match status" value="1"/>
</dbReference>
<dbReference type="InterPro" id="IPR010989">
    <property type="entry name" value="SNARE"/>
</dbReference>
<dbReference type="Pfam" id="PF02798">
    <property type="entry name" value="GST_N"/>
    <property type="match status" value="1"/>
</dbReference>
<dbReference type="GO" id="GO:0006749">
    <property type="term" value="P:glutathione metabolic process"/>
    <property type="evidence" value="ECO:0007669"/>
    <property type="project" value="InterPro"/>
</dbReference>
<dbReference type="SFLD" id="SFLDS00019">
    <property type="entry name" value="Glutathione_Transferase_(cytos"/>
    <property type="match status" value="1"/>
</dbReference>
<keyword evidence="6" id="KW-0653">Protein transport</keyword>
<dbReference type="PANTHER" id="PTHR11260">
    <property type="entry name" value="GLUTATHIONE S-TRANSFERASE, GST, SUPERFAMILY, GST DOMAIN CONTAINING"/>
    <property type="match status" value="1"/>
</dbReference>
<comment type="subcellular location">
    <subcellularLocation>
        <location evidence="10">Endomembrane system</location>
        <topology evidence="10">Single-pass type IV membrane protein</topology>
    </subcellularLocation>
</comment>
<dbReference type="GO" id="GO:0006886">
    <property type="term" value="P:intracellular protein transport"/>
    <property type="evidence" value="ECO:0007669"/>
    <property type="project" value="InterPro"/>
</dbReference>
<dbReference type="InterPro" id="IPR045074">
    <property type="entry name" value="GST_C_Tau"/>
</dbReference>
<evidence type="ECO:0000259" key="13">
    <source>
        <dbReference type="PROSITE" id="PS50404"/>
    </source>
</evidence>
<dbReference type="SUPFAM" id="SSF52833">
    <property type="entry name" value="Thioredoxin-like"/>
    <property type="match status" value="1"/>
</dbReference>
<dbReference type="FunFam" id="1.20.58.400:FF:000001">
    <property type="entry name" value="Vesicle transport through interaction with t-SNAREs homolog 1A"/>
    <property type="match status" value="1"/>
</dbReference>
<evidence type="ECO:0000313" key="16">
    <source>
        <dbReference type="Proteomes" id="UP001293593"/>
    </source>
</evidence>
<accession>A0AAE1MFN1</accession>
<protein>
    <recommendedName>
        <fullName evidence="2">glutathione transferase</fullName>
        <ecNumber evidence="2">2.5.1.18</ecNumber>
    </recommendedName>
</protein>
<dbReference type="InterPro" id="IPR036282">
    <property type="entry name" value="Glutathione-S-Trfase_C_sf"/>
</dbReference>
<dbReference type="Gene3D" id="1.20.5.110">
    <property type="match status" value="1"/>
</dbReference>
<dbReference type="CDD" id="cd03058">
    <property type="entry name" value="GST_N_Tau"/>
    <property type="match status" value="1"/>
</dbReference>
<evidence type="ECO:0000256" key="8">
    <source>
        <dbReference type="ARBA" id="ARBA00023054"/>
    </source>
</evidence>
<dbReference type="GO" id="GO:0005737">
    <property type="term" value="C:cytoplasm"/>
    <property type="evidence" value="ECO:0007669"/>
    <property type="project" value="TreeGrafter"/>
</dbReference>
<proteinExistence type="inferred from homology"/>
<dbReference type="PANTHER" id="PTHR11260:SF622">
    <property type="entry name" value="GLUTATHIONE S-TRANSFERASE"/>
    <property type="match status" value="1"/>
</dbReference>
<reference evidence="15" key="1">
    <citation type="submission" date="2023-10" db="EMBL/GenBank/DDBJ databases">
        <title>Chromosome-level genome of the transformable northern wattle, Acacia crassicarpa.</title>
        <authorList>
            <person name="Massaro I."/>
            <person name="Sinha N.R."/>
            <person name="Poethig S."/>
            <person name="Leichty A.R."/>
        </authorList>
    </citation>
    <scope>NUCLEOTIDE SEQUENCE</scope>
    <source>
        <strain evidence="15">Acra3RX</strain>
        <tissue evidence="15">Leaf</tissue>
    </source>
</reference>
<keyword evidence="5" id="KW-0812">Transmembrane</keyword>
<feature type="coiled-coil region" evidence="12">
    <location>
        <begin position="32"/>
        <end position="88"/>
    </location>
</feature>
<evidence type="ECO:0000256" key="11">
    <source>
        <dbReference type="ARBA" id="ARBA00047960"/>
    </source>
</evidence>
<dbReference type="InterPro" id="IPR036249">
    <property type="entry name" value="Thioredoxin-like_sf"/>
</dbReference>
<dbReference type="CDD" id="cd15862">
    <property type="entry name" value="SNARE_Vti1"/>
    <property type="match status" value="1"/>
</dbReference>